<dbReference type="HOGENOM" id="CLU_1064158_0_0_5"/>
<dbReference type="InterPro" id="IPR001789">
    <property type="entry name" value="Sig_transdc_resp-reg_receiver"/>
</dbReference>
<dbReference type="PANTHER" id="PTHR44591">
    <property type="entry name" value="STRESS RESPONSE REGULATOR PROTEIN 1"/>
    <property type="match status" value="1"/>
</dbReference>
<proteinExistence type="predicted"/>
<evidence type="ECO:0000313" key="5">
    <source>
        <dbReference type="Proteomes" id="UP000006512"/>
    </source>
</evidence>
<gene>
    <name evidence="4" type="ORF">ABI_43500</name>
</gene>
<dbReference type="Proteomes" id="UP000006512">
    <property type="component" value="Unassembled WGS sequence"/>
</dbReference>
<comment type="caution">
    <text evidence="2">Lacks conserved residue(s) required for the propagation of feature annotation.</text>
</comment>
<dbReference type="EMBL" id="GL883080">
    <property type="protein sequence ID" value="EGF89926.1"/>
    <property type="molecule type" value="Genomic_DNA"/>
</dbReference>
<dbReference type="InterPro" id="IPR011006">
    <property type="entry name" value="CheY-like_superfamily"/>
</dbReference>
<organism evidence="4 5">
    <name type="scientific">Asticcacaulis biprosthecium C19</name>
    <dbReference type="NCBI Taxonomy" id="715226"/>
    <lineage>
        <taxon>Bacteria</taxon>
        <taxon>Pseudomonadati</taxon>
        <taxon>Pseudomonadota</taxon>
        <taxon>Alphaproteobacteria</taxon>
        <taxon>Caulobacterales</taxon>
        <taxon>Caulobacteraceae</taxon>
        <taxon>Asticcacaulis</taxon>
    </lineage>
</organism>
<keyword evidence="5" id="KW-1185">Reference proteome</keyword>
<dbReference type="SUPFAM" id="SSF52172">
    <property type="entry name" value="CheY-like"/>
    <property type="match status" value="2"/>
</dbReference>
<feature type="domain" description="Response regulatory" evidence="3">
    <location>
        <begin position="135"/>
        <end position="254"/>
    </location>
</feature>
<evidence type="ECO:0000256" key="1">
    <source>
        <dbReference type="ARBA" id="ARBA00022553"/>
    </source>
</evidence>
<dbReference type="GO" id="GO:0000160">
    <property type="term" value="P:phosphorelay signal transduction system"/>
    <property type="evidence" value="ECO:0007669"/>
    <property type="project" value="InterPro"/>
</dbReference>
<dbReference type="RefSeq" id="WP_006275125.1">
    <property type="nucleotide sequence ID" value="NZ_GL883080.1"/>
</dbReference>
<reference evidence="5" key="1">
    <citation type="submission" date="2011-03" db="EMBL/GenBank/DDBJ databases">
        <title>Draft genome sequence of Brevundimonas diminuta.</title>
        <authorList>
            <person name="Brown P.J.B."/>
            <person name="Buechlein A."/>
            <person name="Hemmerich C."/>
            <person name="Brun Y.V."/>
        </authorList>
    </citation>
    <scope>NUCLEOTIDE SEQUENCE [LARGE SCALE GENOMIC DNA]</scope>
    <source>
        <strain evidence="5">C19</strain>
    </source>
</reference>
<dbReference type="Gene3D" id="3.40.50.2300">
    <property type="match status" value="2"/>
</dbReference>
<evidence type="ECO:0000313" key="4">
    <source>
        <dbReference type="EMBL" id="EGF89926.1"/>
    </source>
</evidence>
<feature type="modified residue" description="4-aspartylphosphate" evidence="2">
    <location>
        <position position="54"/>
    </location>
</feature>
<dbReference type="PROSITE" id="PS50110">
    <property type="entry name" value="RESPONSE_REGULATORY"/>
    <property type="match status" value="2"/>
</dbReference>
<dbReference type="AlphaFoldDB" id="F4QT56"/>
<dbReference type="SMART" id="SM00448">
    <property type="entry name" value="REC"/>
    <property type="match status" value="2"/>
</dbReference>
<evidence type="ECO:0000259" key="3">
    <source>
        <dbReference type="PROSITE" id="PS50110"/>
    </source>
</evidence>
<dbReference type="PANTHER" id="PTHR44591:SF3">
    <property type="entry name" value="RESPONSE REGULATORY DOMAIN-CONTAINING PROTEIN"/>
    <property type="match status" value="1"/>
</dbReference>
<protein>
    <submittedName>
        <fullName evidence="4">Response regulator</fullName>
    </submittedName>
</protein>
<feature type="domain" description="Response regulatory" evidence="3">
    <location>
        <begin position="5"/>
        <end position="124"/>
    </location>
</feature>
<evidence type="ECO:0000256" key="2">
    <source>
        <dbReference type="PROSITE-ProRule" id="PRU00169"/>
    </source>
</evidence>
<dbReference type="eggNOG" id="COG0745">
    <property type="taxonomic scope" value="Bacteria"/>
</dbReference>
<dbReference type="InterPro" id="IPR050595">
    <property type="entry name" value="Bact_response_regulator"/>
</dbReference>
<dbReference type="STRING" id="715226.ABI_43500"/>
<dbReference type="Pfam" id="PF00072">
    <property type="entry name" value="Response_reg"/>
    <property type="match status" value="2"/>
</dbReference>
<sequence>MNLGSVLILDQNREQAQRISTMLGAQKWTSVLSFDQRMAMRQLKANRFHLLLFDAYSDGIAKAEVLGNLRAESHDAPLALMSNHVSKGQLMKSAADAAHMAGADFVLPKPFNQDKLKTLLNDTNAYHRKRMKEHHILVVEDDPELRGDVCRVLKQVGYKVAWAANMEDAFFDHNLGMIDVVVTAVLIPGIGGIEGTAQIKRDWEHVRVVAASEGVDDKITAVHVLAAAKAAGADALLPKPYTMRDMLLSVASVIRAKDAPEEVTTAAQDAIDAIFAR</sequence>
<keyword evidence="1 2" id="KW-0597">Phosphoprotein</keyword>
<name>F4QT56_9CAUL</name>
<accession>F4QT56</accession>